<keyword evidence="1" id="KW-0812">Transmembrane</keyword>
<keyword evidence="1" id="KW-1133">Transmembrane helix</keyword>
<dbReference type="EMBL" id="CP134146">
    <property type="protein sequence ID" value="WNC67487.1"/>
    <property type="molecule type" value="Genomic_DNA"/>
</dbReference>
<name>A0ABY9TFC8_9GAMM</name>
<sequence>MHKSISLGRYVKKRNGVPLGAPGSLQAMLKRSFGAESFYVFWQYWNPIWGYYLSRNVMRPLNRVLPIWLSILLTFTVSGALHDIAVTVIKWQATFFFAPWFTLMGIIVLVSKLYNISYQGDSLLIRSLFNLFYIVFSFCLTIVFQRMYG</sequence>
<proteinExistence type="predicted"/>
<dbReference type="Proteomes" id="UP001248581">
    <property type="component" value="Chromosome"/>
</dbReference>
<evidence type="ECO:0000313" key="3">
    <source>
        <dbReference type="Proteomes" id="UP001248581"/>
    </source>
</evidence>
<reference evidence="3" key="1">
    <citation type="submission" date="2023-09" db="EMBL/GenBank/DDBJ databases">
        <authorList>
            <person name="Li S."/>
            <person name="Li X."/>
            <person name="Zhang C."/>
            <person name="Zhao Z."/>
        </authorList>
    </citation>
    <scope>NUCLEOTIDE SEQUENCE [LARGE SCALE GENOMIC DNA]</scope>
    <source>
        <strain evidence="3">SQ345</strain>
    </source>
</reference>
<keyword evidence="2" id="KW-0012">Acyltransferase</keyword>
<evidence type="ECO:0000256" key="1">
    <source>
        <dbReference type="SAM" id="Phobius"/>
    </source>
</evidence>
<organism evidence="2 3">
    <name type="scientific">Thalassotalea nanhaiensis</name>
    <dbReference type="NCBI Taxonomy" id="3065648"/>
    <lineage>
        <taxon>Bacteria</taxon>
        <taxon>Pseudomonadati</taxon>
        <taxon>Pseudomonadota</taxon>
        <taxon>Gammaproteobacteria</taxon>
        <taxon>Alteromonadales</taxon>
        <taxon>Colwelliaceae</taxon>
        <taxon>Thalassotalea</taxon>
    </lineage>
</organism>
<evidence type="ECO:0000313" key="2">
    <source>
        <dbReference type="EMBL" id="WNC67487.1"/>
    </source>
</evidence>
<gene>
    <name evidence="2" type="ORF">RI845_13285</name>
</gene>
<feature type="transmembrane region" description="Helical" evidence="1">
    <location>
        <begin position="123"/>
        <end position="144"/>
    </location>
</feature>
<feature type="transmembrane region" description="Helical" evidence="1">
    <location>
        <begin position="64"/>
        <end position="85"/>
    </location>
</feature>
<keyword evidence="1" id="KW-0472">Membrane</keyword>
<protein>
    <submittedName>
        <fullName evidence="2">Acyltransferase</fullName>
    </submittedName>
</protein>
<keyword evidence="3" id="KW-1185">Reference proteome</keyword>
<feature type="transmembrane region" description="Helical" evidence="1">
    <location>
        <begin position="91"/>
        <end position="111"/>
    </location>
</feature>
<accession>A0ABY9TFC8</accession>
<dbReference type="GO" id="GO:0016746">
    <property type="term" value="F:acyltransferase activity"/>
    <property type="evidence" value="ECO:0007669"/>
    <property type="project" value="UniProtKB-KW"/>
</dbReference>
<keyword evidence="2" id="KW-0808">Transferase</keyword>
<dbReference type="RefSeq" id="WP_348386646.1">
    <property type="nucleotide sequence ID" value="NZ_CP134146.1"/>
</dbReference>